<evidence type="ECO:0000256" key="7">
    <source>
        <dbReference type="ARBA" id="ARBA00022723"/>
    </source>
</evidence>
<evidence type="ECO:0000256" key="11">
    <source>
        <dbReference type="ARBA" id="ARBA00022833"/>
    </source>
</evidence>
<dbReference type="GO" id="GO:0030247">
    <property type="term" value="F:polysaccharide binding"/>
    <property type="evidence" value="ECO:0007669"/>
    <property type="project" value="InterPro"/>
</dbReference>
<keyword evidence="11" id="KW-0862">Zinc</keyword>
<dbReference type="InterPro" id="IPR025287">
    <property type="entry name" value="WAK_GUB"/>
</dbReference>
<dbReference type="STRING" id="71139.A0A059C222"/>
<dbReference type="EC" id="2.3.2.27" evidence="4"/>
<evidence type="ECO:0000256" key="10">
    <source>
        <dbReference type="ARBA" id="ARBA00022786"/>
    </source>
</evidence>
<dbReference type="Pfam" id="PF13947">
    <property type="entry name" value="GUB_WAK_bind"/>
    <property type="match status" value="1"/>
</dbReference>
<evidence type="ECO:0000256" key="16">
    <source>
        <dbReference type="SAM" id="SignalP"/>
    </source>
</evidence>
<evidence type="ECO:0000256" key="5">
    <source>
        <dbReference type="ARBA" id="ARBA00022679"/>
    </source>
</evidence>
<dbReference type="GO" id="GO:0008270">
    <property type="term" value="F:zinc ion binding"/>
    <property type="evidence" value="ECO:0007669"/>
    <property type="project" value="UniProtKB-KW"/>
</dbReference>
<keyword evidence="5" id="KW-0808">Transferase</keyword>
<evidence type="ECO:0000256" key="12">
    <source>
        <dbReference type="ARBA" id="ARBA00022989"/>
    </source>
</evidence>
<evidence type="ECO:0000256" key="6">
    <source>
        <dbReference type="ARBA" id="ARBA00022692"/>
    </source>
</evidence>
<proteinExistence type="inferred from homology"/>
<protein>
    <recommendedName>
        <fullName evidence="4">RING-type E3 ubiquitin transferase</fullName>
        <ecNumber evidence="4">2.3.2.27</ecNumber>
    </recommendedName>
</protein>
<dbReference type="GO" id="GO:0016020">
    <property type="term" value="C:membrane"/>
    <property type="evidence" value="ECO:0007669"/>
    <property type="project" value="UniProtKB-SubCell"/>
</dbReference>
<dbReference type="OMA" id="CNCIARR"/>
<feature type="signal peptide" evidence="16">
    <location>
        <begin position="1"/>
        <end position="21"/>
    </location>
</feature>
<accession>A0A059C222</accession>
<comment type="catalytic activity">
    <reaction evidence="1">
        <text>S-ubiquitinyl-[E2 ubiquitin-conjugating enzyme]-L-cysteine + [acceptor protein]-L-lysine = [E2 ubiquitin-conjugating enzyme]-L-cysteine + N(6)-ubiquitinyl-[acceptor protein]-L-lysine.</text>
        <dbReference type="EC" id="2.3.2.27"/>
    </reaction>
</comment>
<comment type="pathway">
    <text evidence="3">Protein modification; protein ubiquitination.</text>
</comment>
<evidence type="ECO:0000256" key="13">
    <source>
        <dbReference type="ARBA" id="ARBA00023136"/>
    </source>
</evidence>
<feature type="domain" description="Wall-associated receptor kinase galacturonan-binding" evidence="17">
    <location>
        <begin position="28"/>
        <end position="94"/>
    </location>
</feature>
<feature type="chain" id="PRO_5001574027" description="RING-type E3 ubiquitin transferase" evidence="16">
    <location>
        <begin position="22"/>
        <end position="339"/>
    </location>
</feature>
<dbReference type="PANTHER" id="PTHR46279:SF31">
    <property type="entry name" value="RING-H2 FINGER PROTEIN ATL20-LIKE ISOFORM X1"/>
    <property type="match status" value="1"/>
</dbReference>
<dbReference type="PANTHER" id="PTHR46279">
    <property type="entry name" value="RING/U-BOX SUPERFAMILY PROTEIN"/>
    <property type="match status" value="1"/>
</dbReference>
<evidence type="ECO:0000313" key="18">
    <source>
        <dbReference type="EMBL" id="KCW72412.1"/>
    </source>
</evidence>
<dbReference type="EMBL" id="KK198757">
    <property type="protein sequence ID" value="KCW72412.1"/>
    <property type="molecule type" value="Genomic_DNA"/>
</dbReference>
<name>A0A059C222_EUCGR</name>
<evidence type="ECO:0000256" key="9">
    <source>
        <dbReference type="ARBA" id="ARBA00022771"/>
    </source>
</evidence>
<dbReference type="AlphaFoldDB" id="A0A059C222"/>
<keyword evidence="13 15" id="KW-0472">Membrane</keyword>
<feature type="transmembrane region" description="Helical" evidence="15">
    <location>
        <begin position="234"/>
        <end position="257"/>
    </location>
</feature>
<keyword evidence="7" id="KW-0479">Metal-binding</keyword>
<keyword evidence="10" id="KW-0833">Ubl conjugation pathway</keyword>
<keyword evidence="9" id="KW-0863">Zinc-finger</keyword>
<evidence type="ECO:0000256" key="2">
    <source>
        <dbReference type="ARBA" id="ARBA00004167"/>
    </source>
</evidence>
<evidence type="ECO:0000256" key="3">
    <source>
        <dbReference type="ARBA" id="ARBA00004906"/>
    </source>
</evidence>
<evidence type="ECO:0000256" key="15">
    <source>
        <dbReference type="SAM" id="Phobius"/>
    </source>
</evidence>
<evidence type="ECO:0000256" key="4">
    <source>
        <dbReference type="ARBA" id="ARBA00012483"/>
    </source>
</evidence>
<sequence>MASSAIFFFAFFLGLSLHAIADNLNDLCSMRSCRPSGPEIRFPFWIRGVQPERCGYPGFDLSCNDLSQAILQLPDSQDFVVSKISYEKQYVVLKDPSNCLAKRLQNPKFSSSIFIAQGYGSFMFADCPNIFLPEFGLRPMSCLSDEQHKVPLGYGDNPNRSYLERFGCRTWTVKVPVALQYPKDITESVTLEWNQPDCRSCEGSGGRCGLNGYTGSQAACFRKPGTVGPSGAKLAIFPAVIVPSLICMSGIACYLRWRTRVSRHGGRLGQLPPSLPRETQLTSNDAAGLDSLTIESYPKTQVGDDGQVPRPNDNVCAICLSEYQPKGDHFLIIVCETVI</sequence>
<keyword evidence="12 15" id="KW-1133">Transmembrane helix</keyword>
<dbReference type="InParanoid" id="A0A059C222"/>
<gene>
    <name evidence="18" type="ORF">EUGRSUZ_E00862</name>
</gene>
<reference evidence="18" key="1">
    <citation type="submission" date="2013-07" db="EMBL/GenBank/DDBJ databases">
        <title>The genome of Eucalyptus grandis.</title>
        <authorList>
            <person name="Schmutz J."/>
            <person name="Hayes R."/>
            <person name="Myburg A."/>
            <person name="Tuskan G."/>
            <person name="Grattapaglia D."/>
            <person name="Rokhsar D.S."/>
        </authorList>
    </citation>
    <scope>NUCLEOTIDE SEQUENCE</scope>
    <source>
        <tissue evidence="18">Leaf extractions</tissue>
    </source>
</reference>
<evidence type="ECO:0000256" key="14">
    <source>
        <dbReference type="ARBA" id="ARBA00024209"/>
    </source>
</evidence>
<dbReference type="InterPro" id="IPR046948">
    <property type="entry name" value="ATL20-22-like"/>
</dbReference>
<evidence type="ECO:0000256" key="8">
    <source>
        <dbReference type="ARBA" id="ARBA00022729"/>
    </source>
</evidence>
<evidence type="ECO:0000259" key="17">
    <source>
        <dbReference type="Pfam" id="PF13947"/>
    </source>
</evidence>
<keyword evidence="8 16" id="KW-0732">Signal</keyword>
<keyword evidence="6 15" id="KW-0812">Transmembrane</keyword>
<comment type="subcellular location">
    <subcellularLocation>
        <location evidence="2">Membrane</location>
        <topology evidence="2">Single-pass membrane protein</topology>
    </subcellularLocation>
</comment>
<dbReference type="GO" id="GO:0061630">
    <property type="term" value="F:ubiquitin protein ligase activity"/>
    <property type="evidence" value="ECO:0007669"/>
    <property type="project" value="UniProtKB-EC"/>
</dbReference>
<comment type="similarity">
    <text evidence="14">Belongs to the RING-type zinc finger family. ATL subfamily.</text>
</comment>
<evidence type="ECO:0000256" key="1">
    <source>
        <dbReference type="ARBA" id="ARBA00000900"/>
    </source>
</evidence>
<organism evidence="18">
    <name type="scientific">Eucalyptus grandis</name>
    <name type="common">Flooded gum</name>
    <dbReference type="NCBI Taxonomy" id="71139"/>
    <lineage>
        <taxon>Eukaryota</taxon>
        <taxon>Viridiplantae</taxon>
        <taxon>Streptophyta</taxon>
        <taxon>Embryophyta</taxon>
        <taxon>Tracheophyta</taxon>
        <taxon>Spermatophyta</taxon>
        <taxon>Magnoliopsida</taxon>
        <taxon>eudicotyledons</taxon>
        <taxon>Gunneridae</taxon>
        <taxon>Pentapetalae</taxon>
        <taxon>rosids</taxon>
        <taxon>malvids</taxon>
        <taxon>Myrtales</taxon>
        <taxon>Myrtaceae</taxon>
        <taxon>Myrtoideae</taxon>
        <taxon>Eucalypteae</taxon>
        <taxon>Eucalyptus</taxon>
    </lineage>
</organism>
<dbReference type="Gramene" id="KCW72412">
    <property type="protein sequence ID" value="KCW72412"/>
    <property type="gene ID" value="EUGRSUZ_E00862"/>
</dbReference>